<keyword evidence="2 5" id="KW-0812">Transmembrane</keyword>
<evidence type="ECO:0000256" key="5">
    <source>
        <dbReference type="SAM" id="Phobius"/>
    </source>
</evidence>
<dbReference type="OrthoDB" id="92887at2"/>
<protein>
    <submittedName>
        <fullName evidence="6">Energy-coupling factor transporter transmembrane protein EcfT</fullName>
    </submittedName>
</protein>
<gene>
    <name evidence="6" type="ORF">E0485_10355</name>
</gene>
<dbReference type="GO" id="GO:0005886">
    <property type="term" value="C:plasma membrane"/>
    <property type="evidence" value="ECO:0007669"/>
    <property type="project" value="UniProtKB-ARBA"/>
</dbReference>
<organism evidence="6 7">
    <name type="scientific">Paenibacillus albiflavus</name>
    <dbReference type="NCBI Taxonomy" id="2545760"/>
    <lineage>
        <taxon>Bacteria</taxon>
        <taxon>Bacillati</taxon>
        <taxon>Bacillota</taxon>
        <taxon>Bacilli</taxon>
        <taxon>Bacillales</taxon>
        <taxon>Paenibacillaceae</taxon>
        <taxon>Paenibacillus</taxon>
    </lineage>
</organism>
<dbReference type="PANTHER" id="PTHR33514">
    <property type="entry name" value="PROTEIN ABCI12, CHLOROPLASTIC"/>
    <property type="match status" value="1"/>
</dbReference>
<dbReference type="AlphaFoldDB" id="A0A4R4EDW0"/>
<keyword evidence="7" id="KW-1185">Reference proteome</keyword>
<sequence length="255" mass="29842">MGFFTPQRITWLYHVNPAFKFIVFVLLLCVALINRNFEFALNQMIVYLLVLILFCGYSWKKTALLLLPFLFVFMSTATSMILFGKGEHMWWTWGLIRISEESFFRGMVLGLKTCSCGMMGMVFALTSKPILFFYALMQQFRMPPKFAYSFIASIRMLPMIMDEFHIRSNVLKIRGKRYARGVKGWYQRLSQYAIPLLAQSIRRAQRVAVAMEAKRFQMSSSRSRTYYYTTSYSRFDAAFIAVMLFLVTFAFVLSD</sequence>
<feature type="transmembrane region" description="Helical" evidence="5">
    <location>
        <begin position="65"/>
        <end position="83"/>
    </location>
</feature>
<evidence type="ECO:0000256" key="2">
    <source>
        <dbReference type="ARBA" id="ARBA00022692"/>
    </source>
</evidence>
<dbReference type="EMBL" id="SKFG01000009">
    <property type="protein sequence ID" value="TCZ77393.1"/>
    <property type="molecule type" value="Genomic_DNA"/>
</dbReference>
<dbReference type="PANTHER" id="PTHR33514:SF1">
    <property type="entry name" value="ABC TRANSPORTER PERMEASE"/>
    <property type="match status" value="1"/>
</dbReference>
<dbReference type="Proteomes" id="UP000295418">
    <property type="component" value="Unassembled WGS sequence"/>
</dbReference>
<evidence type="ECO:0000313" key="6">
    <source>
        <dbReference type="EMBL" id="TCZ77393.1"/>
    </source>
</evidence>
<feature type="transmembrane region" description="Helical" evidence="5">
    <location>
        <begin position="232"/>
        <end position="253"/>
    </location>
</feature>
<feature type="transmembrane region" description="Helical" evidence="5">
    <location>
        <begin position="12"/>
        <end position="33"/>
    </location>
</feature>
<dbReference type="CDD" id="cd16914">
    <property type="entry name" value="EcfT"/>
    <property type="match status" value="1"/>
</dbReference>
<dbReference type="Pfam" id="PF02361">
    <property type="entry name" value="CbiQ"/>
    <property type="match status" value="1"/>
</dbReference>
<proteinExistence type="predicted"/>
<reference evidence="6 7" key="1">
    <citation type="submission" date="2019-03" db="EMBL/GenBank/DDBJ databases">
        <authorList>
            <person name="Kim M.K.M."/>
        </authorList>
    </citation>
    <scope>NUCLEOTIDE SEQUENCE [LARGE SCALE GENOMIC DNA]</scope>
    <source>
        <strain evidence="6 7">18JY21-1</strain>
    </source>
</reference>
<evidence type="ECO:0000256" key="3">
    <source>
        <dbReference type="ARBA" id="ARBA00022989"/>
    </source>
</evidence>
<evidence type="ECO:0000313" key="7">
    <source>
        <dbReference type="Proteomes" id="UP000295418"/>
    </source>
</evidence>
<comment type="caution">
    <text evidence="6">The sequence shown here is derived from an EMBL/GenBank/DDBJ whole genome shotgun (WGS) entry which is preliminary data.</text>
</comment>
<dbReference type="InterPro" id="IPR003339">
    <property type="entry name" value="ABC/ECF_trnsptr_transmembrane"/>
</dbReference>
<name>A0A4R4EDW0_9BACL</name>
<feature type="transmembrane region" description="Helical" evidence="5">
    <location>
        <begin position="40"/>
        <end position="59"/>
    </location>
</feature>
<evidence type="ECO:0000256" key="1">
    <source>
        <dbReference type="ARBA" id="ARBA00004141"/>
    </source>
</evidence>
<accession>A0A4R4EDW0</accession>
<keyword evidence="3 5" id="KW-1133">Transmembrane helix</keyword>
<dbReference type="RefSeq" id="WP_132417964.1">
    <property type="nucleotide sequence ID" value="NZ_SKFG01000009.1"/>
</dbReference>
<keyword evidence="4 5" id="KW-0472">Membrane</keyword>
<comment type="subcellular location">
    <subcellularLocation>
        <location evidence="1">Membrane</location>
        <topology evidence="1">Multi-pass membrane protein</topology>
    </subcellularLocation>
</comment>
<evidence type="ECO:0000256" key="4">
    <source>
        <dbReference type="ARBA" id="ARBA00023136"/>
    </source>
</evidence>